<reference evidence="11 12" key="1">
    <citation type="submission" date="2018-04" db="EMBL/GenBank/DDBJ databases">
        <title>The genome of golden apple snail Pomacea canaliculata provides insight into stress tolerance and invasive adaptation.</title>
        <authorList>
            <person name="Liu C."/>
            <person name="Liu B."/>
            <person name="Ren Y."/>
            <person name="Zhang Y."/>
            <person name="Wang H."/>
            <person name="Li S."/>
            <person name="Jiang F."/>
            <person name="Yin L."/>
            <person name="Zhang G."/>
            <person name="Qian W."/>
            <person name="Fan W."/>
        </authorList>
    </citation>
    <scope>NUCLEOTIDE SEQUENCE [LARGE SCALE GENOMIC DNA]</scope>
    <source>
        <strain evidence="11">SZHN2017</strain>
        <tissue evidence="11">Muscle</tissue>
    </source>
</reference>
<accession>A0A2T7P6Z5</accession>
<dbReference type="GO" id="GO:0005886">
    <property type="term" value="C:plasma membrane"/>
    <property type="evidence" value="ECO:0007669"/>
    <property type="project" value="UniProtKB-SubCell"/>
</dbReference>
<evidence type="ECO:0000256" key="4">
    <source>
        <dbReference type="ARBA" id="ARBA00022989"/>
    </source>
</evidence>
<dbReference type="GO" id="GO:0007268">
    <property type="term" value="P:chemical synaptic transmission"/>
    <property type="evidence" value="ECO:0007669"/>
    <property type="project" value="TreeGrafter"/>
</dbReference>
<keyword evidence="2" id="KW-1003">Cell membrane</keyword>
<evidence type="ECO:0000256" key="9">
    <source>
        <dbReference type="SAM" id="Phobius"/>
    </source>
</evidence>
<evidence type="ECO:0000313" key="12">
    <source>
        <dbReference type="Proteomes" id="UP000245119"/>
    </source>
</evidence>
<dbReference type="Gene3D" id="1.20.1070.10">
    <property type="entry name" value="Rhodopsin 7-helix transmembrane proteins"/>
    <property type="match status" value="1"/>
</dbReference>
<evidence type="ECO:0000259" key="10">
    <source>
        <dbReference type="PROSITE" id="PS50262"/>
    </source>
</evidence>
<feature type="domain" description="G-protein coupled receptors family 1 profile" evidence="10">
    <location>
        <begin position="1"/>
        <end position="160"/>
    </location>
</feature>
<keyword evidence="5" id="KW-0297">G-protein coupled receptor</keyword>
<dbReference type="GO" id="GO:0030425">
    <property type="term" value="C:dendrite"/>
    <property type="evidence" value="ECO:0007669"/>
    <property type="project" value="TreeGrafter"/>
</dbReference>
<dbReference type="AlphaFoldDB" id="A0A2T7P6Z5"/>
<dbReference type="Proteomes" id="UP000245119">
    <property type="component" value="Linkage Group LG6"/>
</dbReference>
<dbReference type="Pfam" id="PF00001">
    <property type="entry name" value="7tm_1"/>
    <property type="match status" value="1"/>
</dbReference>
<keyword evidence="8" id="KW-0807">Transducer</keyword>
<evidence type="ECO:0000256" key="8">
    <source>
        <dbReference type="ARBA" id="ARBA00023224"/>
    </source>
</evidence>
<keyword evidence="3 9" id="KW-0812">Transmembrane</keyword>
<evidence type="ECO:0000256" key="2">
    <source>
        <dbReference type="ARBA" id="ARBA00022475"/>
    </source>
</evidence>
<dbReference type="SUPFAM" id="SSF81321">
    <property type="entry name" value="Family A G protein-coupled receptor-like"/>
    <property type="match status" value="1"/>
</dbReference>
<dbReference type="InterPro" id="IPR000276">
    <property type="entry name" value="GPCR_Rhodpsn"/>
</dbReference>
<dbReference type="PRINTS" id="PR00237">
    <property type="entry name" value="GPCRRHODOPSN"/>
</dbReference>
<name>A0A2T7P6Z5_POMCA</name>
<evidence type="ECO:0000256" key="5">
    <source>
        <dbReference type="ARBA" id="ARBA00023040"/>
    </source>
</evidence>
<dbReference type="EMBL" id="PZQS01000006">
    <property type="protein sequence ID" value="PVD29198.1"/>
    <property type="molecule type" value="Genomic_DNA"/>
</dbReference>
<keyword evidence="12" id="KW-1185">Reference proteome</keyword>
<dbReference type="GO" id="GO:0004993">
    <property type="term" value="F:G protein-coupled serotonin receptor activity"/>
    <property type="evidence" value="ECO:0007669"/>
    <property type="project" value="TreeGrafter"/>
</dbReference>
<evidence type="ECO:0000256" key="3">
    <source>
        <dbReference type="ARBA" id="ARBA00022692"/>
    </source>
</evidence>
<evidence type="ECO:0000256" key="6">
    <source>
        <dbReference type="ARBA" id="ARBA00023136"/>
    </source>
</evidence>
<proteinExistence type="predicted"/>
<keyword evidence="7" id="KW-0675">Receptor</keyword>
<protein>
    <recommendedName>
        <fullName evidence="10">G-protein coupled receptors family 1 profile domain-containing protein</fullName>
    </recommendedName>
</protein>
<feature type="transmembrane region" description="Helical" evidence="9">
    <location>
        <begin position="93"/>
        <end position="111"/>
    </location>
</feature>
<feature type="transmembrane region" description="Helical" evidence="9">
    <location>
        <begin position="6"/>
        <end position="24"/>
    </location>
</feature>
<dbReference type="PROSITE" id="PS50262">
    <property type="entry name" value="G_PROTEIN_RECEP_F1_2"/>
    <property type="match status" value="1"/>
</dbReference>
<feature type="transmembrane region" description="Helical" evidence="9">
    <location>
        <begin position="140"/>
        <end position="160"/>
    </location>
</feature>
<evidence type="ECO:0000256" key="7">
    <source>
        <dbReference type="ARBA" id="ARBA00023170"/>
    </source>
</evidence>
<dbReference type="CDD" id="cd00637">
    <property type="entry name" value="7tm_classA_rhodopsin-like"/>
    <property type="match status" value="1"/>
</dbReference>
<dbReference type="PANTHER" id="PTHR24247">
    <property type="entry name" value="5-HYDROXYTRYPTAMINE RECEPTOR"/>
    <property type="match status" value="1"/>
</dbReference>
<dbReference type="STRING" id="400727.A0A2T7P6Z5"/>
<comment type="subcellular location">
    <subcellularLocation>
        <location evidence="1">Cell membrane</location>
        <topology evidence="1">Multi-pass membrane protein</topology>
    </subcellularLocation>
</comment>
<comment type="caution">
    <text evidence="11">The sequence shown here is derived from an EMBL/GenBank/DDBJ whole genome shotgun (WGS) entry which is preliminary data.</text>
</comment>
<dbReference type="GO" id="GO:0007187">
    <property type="term" value="P:G protein-coupled receptor signaling pathway, coupled to cyclic nucleotide second messenger"/>
    <property type="evidence" value="ECO:0007669"/>
    <property type="project" value="TreeGrafter"/>
</dbReference>
<dbReference type="InterPro" id="IPR017452">
    <property type="entry name" value="GPCR_Rhodpsn_7TM"/>
</dbReference>
<dbReference type="OrthoDB" id="284782at2759"/>
<dbReference type="GO" id="GO:0030594">
    <property type="term" value="F:neurotransmitter receptor activity"/>
    <property type="evidence" value="ECO:0007669"/>
    <property type="project" value="TreeGrafter"/>
</dbReference>
<keyword evidence="6 9" id="KW-0472">Membrane</keyword>
<keyword evidence="4 9" id="KW-1133">Transmembrane helix</keyword>
<feature type="transmembrane region" description="Helical" evidence="9">
    <location>
        <begin position="36"/>
        <end position="55"/>
    </location>
</feature>
<evidence type="ECO:0000313" key="11">
    <source>
        <dbReference type="EMBL" id="PVD29198.1"/>
    </source>
</evidence>
<sequence>MDIYDLSLQVSAFSLCLITLDIYLEITHQKWYRNWLNTPKVVIALCAVWVIPLAVNTWPLTPTLWPQLVEIDKDQCVFRAAPLLVYTSVTFDFLLPGVCITVLYVFVFCYCRKRLQSSKVTRMDYADFCRIFDPFEYRTLIVMGIQVFAFVVLWMPFWIYTCLVASYGVKPSYFARKITIVMQVWGSNLFPPGIVPRFVELRFVARTACLHLSGRRRFADVTHGDNQLAS</sequence>
<organism evidence="11 12">
    <name type="scientific">Pomacea canaliculata</name>
    <name type="common">Golden apple snail</name>
    <dbReference type="NCBI Taxonomy" id="400727"/>
    <lineage>
        <taxon>Eukaryota</taxon>
        <taxon>Metazoa</taxon>
        <taxon>Spiralia</taxon>
        <taxon>Lophotrochozoa</taxon>
        <taxon>Mollusca</taxon>
        <taxon>Gastropoda</taxon>
        <taxon>Caenogastropoda</taxon>
        <taxon>Architaenioglossa</taxon>
        <taxon>Ampullarioidea</taxon>
        <taxon>Ampullariidae</taxon>
        <taxon>Pomacea</taxon>
    </lineage>
</organism>
<evidence type="ECO:0000256" key="1">
    <source>
        <dbReference type="ARBA" id="ARBA00004651"/>
    </source>
</evidence>
<dbReference type="GO" id="GO:0045202">
    <property type="term" value="C:synapse"/>
    <property type="evidence" value="ECO:0007669"/>
    <property type="project" value="GOC"/>
</dbReference>
<gene>
    <name evidence="11" type="ORF">C0Q70_11795</name>
</gene>